<evidence type="ECO:0000256" key="5">
    <source>
        <dbReference type="ARBA" id="ARBA00022801"/>
    </source>
</evidence>
<sequence>MLGLIRKCDNVNSVNCCKSISNLCNYNHVFEGLGNLPSKYCITWCENSVPVVSVTRKVAFSLLEPLKAELDRMVKAGEIDKVTEPTDWDSPLVIVQKKNGALQVCLDPQNLNRSIKRSQYNLPTFEDITTFFNPRVESEIVVDASPFGLGAVLQQRGKPIAFASSTLTPAQRNYAHIEKELLAVVCGCKKFHQYVYGTKFKIYSDHKPLIAMSKKPLSAMSLRMQRFYLQLQCYDYEIFYKPGKEMFVSDTLSRAHLIKNHFPTPEEDSLVLSVLDSLPISDIKLQEISDANKSNPTVQELKSLSECSWDSSKGVSLSAKKYLKYKDELHFVDDLLLKLDLIVVPESTRRESLEQIA</sequence>
<feature type="domain" description="Reverse transcriptase RNase H-like" evidence="7">
    <location>
        <begin position="136"/>
        <end position="234"/>
    </location>
</feature>
<dbReference type="Pfam" id="PF17917">
    <property type="entry name" value="RT_RNaseH"/>
    <property type="match status" value="1"/>
</dbReference>
<comment type="caution">
    <text evidence="8">The sequence shown here is derived from an EMBL/GenBank/DDBJ whole genome shotgun (WGS) entry which is preliminary data.</text>
</comment>
<evidence type="ECO:0000313" key="8">
    <source>
        <dbReference type="EMBL" id="GBN15910.1"/>
    </source>
</evidence>
<dbReference type="CDD" id="cd09274">
    <property type="entry name" value="RNase_HI_RT_Ty3"/>
    <property type="match status" value="1"/>
</dbReference>
<dbReference type="InterPro" id="IPR050951">
    <property type="entry name" value="Retrovirus_Pol_polyprotein"/>
</dbReference>
<dbReference type="EMBL" id="BGPR01006079">
    <property type="protein sequence ID" value="GBN15910.1"/>
    <property type="molecule type" value="Genomic_DNA"/>
</dbReference>
<dbReference type="Gene3D" id="3.10.10.10">
    <property type="entry name" value="HIV Type 1 Reverse Transcriptase, subunit A, domain 1"/>
    <property type="match status" value="1"/>
</dbReference>
<keyword evidence="9" id="KW-1185">Reference proteome</keyword>
<evidence type="ECO:0000256" key="1">
    <source>
        <dbReference type="ARBA" id="ARBA00022679"/>
    </source>
</evidence>
<keyword evidence="6" id="KW-0695">RNA-directed DNA polymerase</keyword>
<accession>A0A4Y2LP70</accession>
<dbReference type="GO" id="GO:0016787">
    <property type="term" value="F:hydrolase activity"/>
    <property type="evidence" value="ECO:0007669"/>
    <property type="project" value="UniProtKB-KW"/>
</dbReference>
<evidence type="ECO:0000256" key="4">
    <source>
        <dbReference type="ARBA" id="ARBA00022759"/>
    </source>
</evidence>
<protein>
    <submittedName>
        <fullName evidence="8">Retrovirus-related Pol polyprotein from transposon 297</fullName>
    </submittedName>
</protein>
<keyword evidence="5" id="KW-0378">Hydrolase</keyword>
<evidence type="ECO:0000313" key="9">
    <source>
        <dbReference type="Proteomes" id="UP000499080"/>
    </source>
</evidence>
<dbReference type="InterPro" id="IPR043502">
    <property type="entry name" value="DNA/RNA_pol_sf"/>
</dbReference>
<evidence type="ECO:0000256" key="3">
    <source>
        <dbReference type="ARBA" id="ARBA00022722"/>
    </source>
</evidence>
<dbReference type="SUPFAM" id="SSF56672">
    <property type="entry name" value="DNA/RNA polymerases"/>
    <property type="match status" value="1"/>
</dbReference>
<keyword evidence="4" id="KW-0255">Endonuclease</keyword>
<dbReference type="InterPro" id="IPR041373">
    <property type="entry name" value="RT_RNaseH"/>
</dbReference>
<dbReference type="PANTHER" id="PTHR37984:SF7">
    <property type="entry name" value="INTEGRASE CATALYTIC DOMAIN-CONTAINING PROTEIN"/>
    <property type="match status" value="1"/>
</dbReference>
<dbReference type="GO" id="GO:0003964">
    <property type="term" value="F:RNA-directed DNA polymerase activity"/>
    <property type="evidence" value="ECO:0007669"/>
    <property type="project" value="UniProtKB-KW"/>
</dbReference>
<proteinExistence type="predicted"/>
<reference evidence="8 9" key="1">
    <citation type="journal article" date="2019" name="Sci. Rep.">
        <title>Orb-weaving spider Araneus ventricosus genome elucidates the spidroin gene catalogue.</title>
        <authorList>
            <person name="Kono N."/>
            <person name="Nakamura H."/>
            <person name="Ohtoshi R."/>
            <person name="Moran D.A.P."/>
            <person name="Shinohara A."/>
            <person name="Yoshida Y."/>
            <person name="Fujiwara M."/>
            <person name="Mori M."/>
            <person name="Tomita M."/>
            <person name="Arakawa K."/>
        </authorList>
    </citation>
    <scope>NUCLEOTIDE SEQUENCE [LARGE SCALE GENOMIC DNA]</scope>
</reference>
<dbReference type="PANTHER" id="PTHR37984">
    <property type="entry name" value="PROTEIN CBG26694"/>
    <property type="match status" value="1"/>
</dbReference>
<dbReference type="OrthoDB" id="8068582at2759"/>
<evidence type="ECO:0000256" key="6">
    <source>
        <dbReference type="ARBA" id="ARBA00022918"/>
    </source>
</evidence>
<evidence type="ECO:0000256" key="2">
    <source>
        <dbReference type="ARBA" id="ARBA00022695"/>
    </source>
</evidence>
<evidence type="ECO:0000259" key="7">
    <source>
        <dbReference type="Pfam" id="PF17917"/>
    </source>
</evidence>
<gene>
    <name evidence="8" type="primary">pol_2343</name>
    <name evidence="8" type="ORF">AVEN_56351_1</name>
</gene>
<dbReference type="FunFam" id="3.10.20.370:FF:000001">
    <property type="entry name" value="Retrovirus-related Pol polyprotein from transposon 17.6-like protein"/>
    <property type="match status" value="1"/>
</dbReference>
<dbReference type="GO" id="GO:0004519">
    <property type="term" value="F:endonuclease activity"/>
    <property type="evidence" value="ECO:0007669"/>
    <property type="project" value="UniProtKB-KW"/>
</dbReference>
<dbReference type="AlphaFoldDB" id="A0A4Y2LP70"/>
<organism evidence="8 9">
    <name type="scientific">Araneus ventricosus</name>
    <name type="common">Orbweaver spider</name>
    <name type="synonym">Epeira ventricosa</name>
    <dbReference type="NCBI Taxonomy" id="182803"/>
    <lineage>
        <taxon>Eukaryota</taxon>
        <taxon>Metazoa</taxon>
        <taxon>Ecdysozoa</taxon>
        <taxon>Arthropoda</taxon>
        <taxon>Chelicerata</taxon>
        <taxon>Arachnida</taxon>
        <taxon>Araneae</taxon>
        <taxon>Araneomorphae</taxon>
        <taxon>Entelegynae</taxon>
        <taxon>Araneoidea</taxon>
        <taxon>Araneidae</taxon>
        <taxon>Araneus</taxon>
    </lineage>
</organism>
<dbReference type="Proteomes" id="UP000499080">
    <property type="component" value="Unassembled WGS sequence"/>
</dbReference>
<keyword evidence="2" id="KW-0548">Nucleotidyltransferase</keyword>
<keyword evidence="3" id="KW-0540">Nuclease</keyword>
<name>A0A4Y2LP70_ARAVE</name>
<keyword evidence="1" id="KW-0808">Transferase</keyword>